<sequence length="1085" mass="118582">MGAVEDTVDAAANFVGPFADKNRKYTGDVPTTTLVEQALSHLQAINAADLVADPNAPYDASLAGVVYGLLDLTTMLAILPRLSPGVAFSQRPRSVLTAVVFTPPNRDLDSLARVMEAILPILEQRGSGLQPLLSQRILPDIISAIAELSFSPDSSENARSKFSAIYKKIMNEIPKSRLLPILTTFLQQSLPEWLKPIISSELSMVPLRSQGVRHTIEFLALSYLSKNSHVPEGASGPQSQIPIPLEAITQASKLLVLPPSGVAQDDWIRRIAPQLHHLLDDCEGKELSRAAGHIIAGGILSKKTTGAPGTVGWEIFVEPLLHAIFPRKMPSSPSCGGGSMDMIVKEGDLKTALRRLKIITSSYSHAGLIKRLVSPLLLSLWALVNYAKIRPSLDKEWTVLPKAIISRYMEIACDAKQMDNIAQNLFWDGEVTWTFGPGSEGGVAIRRRTKERPENMESVEGILGLIGKLDDRVNLLVSLFSEAGIPDDVAGSVFLSATKRWLAPATPARNSLTDGDITGDPLSALADAKLSESMAKHFQEHFARSPHHITELMSQLIQNFVSGHKTFSKRARSSKRAMLGNIVQKQGAEGENDEEAAVNEDLVSFALSILNTLIASPDFKKTPSVTEMLHALLPSLAYLSQPLAQAKSPIPPVISNSATALVHLITPAVNSPSPQTGLGTKATADPLAEHRATLSTCLTELQSPEPPNRTWALNTIHSMLRNPVAFTAIDIPSLAHMLLSSPLADAESYVHLAAIPVLVTLAVRAPKPVVAIVVDAFVDMDERSLKLARRKQTEEKERELRNALDCRLRVGEVLNTFAGDNDFWNLDESAGMKYRCVTQITEACLLLSSRRGQRAQTLSMRSEVADKERKLKEEGEAAWGGPIPNVLEPDGADAQEQADYTALQKIVGGWEDTGIEEDVRIRASALSILSTLVEHRLDMVQQPWIDASLQMVLLVLCMEREETKALLRRAAALVVMGLLRGVDAANERGQGGSAVSLNLKQQEEVERVIRWVRDEDADELVRYHAASVVEGLETLRVKELYRVREEGLKLGRDLGLEGNLRGLDIQPRAGKKEEKKKKTMIEEIE</sequence>
<reference evidence="4 5" key="2">
    <citation type="journal article" date="2013" name="PLoS Genet.">
        <title>Comparative genome structure, secondary metabolite, and effector coding capacity across Cochliobolus pathogens.</title>
        <authorList>
            <person name="Condon B.J."/>
            <person name="Leng Y."/>
            <person name="Wu D."/>
            <person name="Bushley K.E."/>
            <person name="Ohm R.A."/>
            <person name="Otillar R."/>
            <person name="Martin J."/>
            <person name="Schackwitz W."/>
            <person name="Grimwood J."/>
            <person name="MohdZainudin N."/>
            <person name="Xue C."/>
            <person name="Wang R."/>
            <person name="Manning V.A."/>
            <person name="Dhillon B."/>
            <person name="Tu Z.J."/>
            <person name="Steffenson B.J."/>
            <person name="Salamov A."/>
            <person name="Sun H."/>
            <person name="Lowry S."/>
            <person name="LaButti K."/>
            <person name="Han J."/>
            <person name="Copeland A."/>
            <person name="Lindquist E."/>
            <person name="Barry K."/>
            <person name="Schmutz J."/>
            <person name="Baker S.E."/>
            <person name="Ciuffetti L.M."/>
            <person name="Grigoriev I.V."/>
            <person name="Zhong S."/>
            <person name="Turgeon B.G."/>
        </authorList>
    </citation>
    <scope>NUCLEOTIDE SEQUENCE [LARGE SCALE GENOMIC DNA]</scope>
    <source>
        <strain evidence="5">28A</strain>
    </source>
</reference>
<dbReference type="PANTHER" id="PTHR20959:SF1">
    <property type="entry name" value="TRANSPORT AND GOLGI ORGANIZATION PROTEIN 6 HOMOLOG"/>
    <property type="match status" value="1"/>
</dbReference>
<dbReference type="Pfam" id="PF10363">
    <property type="entry name" value="RTP1_C1"/>
    <property type="match status" value="1"/>
</dbReference>
<protein>
    <recommendedName>
        <fullName evidence="6">RNA polymerase II assembly factor Rtp1 C-terminal domain-containing protein</fullName>
    </recommendedName>
</protein>
<dbReference type="GO" id="GO:0009306">
    <property type="term" value="P:protein secretion"/>
    <property type="evidence" value="ECO:0007669"/>
    <property type="project" value="TreeGrafter"/>
</dbReference>
<evidence type="ECO:0008006" key="6">
    <source>
        <dbReference type="Google" id="ProtNLM"/>
    </source>
</evidence>
<feature type="domain" description="RNA polymerase II assembly factor Rtp1 C-terminal" evidence="3">
    <location>
        <begin position="695"/>
        <end position="818"/>
    </location>
</feature>
<feature type="domain" description="RNA polymerase II assembly factor Rtp1 C-terminal" evidence="2">
    <location>
        <begin position="1001"/>
        <end position="1034"/>
    </location>
</feature>
<dbReference type="InterPro" id="IPR039600">
    <property type="entry name" value="TANGO6/Rtp1"/>
</dbReference>
<dbReference type="GeneID" id="19397663"/>
<organism evidence="4 5">
    <name type="scientific">Exserohilum turcicum (strain 28A)</name>
    <name type="common">Northern leaf blight fungus</name>
    <name type="synonym">Setosphaeria turcica</name>
    <dbReference type="NCBI Taxonomy" id="671987"/>
    <lineage>
        <taxon>Eukaryota</taxon>
        <taxon>Fungi</taxon>
        <taxon>Dikarya</taxon>
        <taxon>Ascomycota</taxon>
        <taxon>Pezizomycotina</taxon>
        <taxon>Dothideomycetes</taxon>
        <taxon>Pleosporomycetidae</taxon>
        <taxon>Pleosporales</taxon>
        <taxon>Pleosporineae</taxon>
        <taxon>Pleosporaceae</taxon>
        <taxon>Exserohilum</taxon>
    </lineage>
</organism>
<evidence type="ECO:0000256" key="1">
    <source>
        <dbReference type="ARBA" id="ARBA00005724"/>
    </source>
</evidence>
<comment type="similarity">
    <text evidence="1">Belongs to the Tango6 family.</text>
</comment>
<dbReference type="PANTHER" id="PTHR20959">
    <property type="entry name" value="TRANSPORT AND GOLGI ORGANIZATION PROTEIN 6 FAMILY MEMBER"/>
    <property type="match status" value="1"/>
</dbReference>
<dbReference type="EMBL" id="KB908855">
    <property type="protein sequence ID" value="EOA81801.1"/>
    <property type="molecule type" value="Genomic_DNA"/>
</dbReference>
<dbReference type="SUPFAM" id="SSF48371">
    <property type="entry name" value="ARM repeat"/>
    <property type="match status" value="2"/>
</dbReference>
<dbReference type="InterPro" id="IPR019414">
    <property type="entry name" value="Rtp1_C2"/>
</dbReference>
<dbReference type="eggNOG" id="ENOG502SDA6">
    <property type="taxonomic scope" value="Eukaryota"/>
</dbReference>
<dbReference type="Pfam" id="PF10304">
    <property type="entry name" value="RTP1_C2"/>
    <property type="match status" value="1"/>
</dbReference>
<dbReference type="InterPro" id="IPR019451">
    <property type="entry name" value="Rtp1_C1"/>
</dbReference>
<evidence type="ECO:0000313" key="5">
    <source>
        <dbReference type="Proteomes" id="UP000016935"/>
    </source>
</evidence>
<name>R0I8S6_EXST2</name>
<dbReference type="STRING" id="671987.R0I8S6"/>
<dbReference type="RefSeq" id="XP_008030197.1">
    <property type="nucleotide sequence ID" value="XM_008032006.1"/>
</dbReference>
<proteinExistence type="inferred from homology"/>
<dbReference type="InterPro" id="IPR016024">
    <property type="entry name" value="ARM-type_fold"/>
</dbReference>
<evidence type="ECO:0000259" key="3">
    <source>
        <dbReference type="Pfam" id="PF10363"/>
    </source>
</evidence>
<gene>
    <name evidence="4" type="ORF">SETTUDRAFT_156709</name>
</gene>
<dbReference type="Proteomes" id="UP000016935">
    <property type="component" value="Unassembled WGS sequence"/>
</dbReference>
<keyword evidence="5" id="KW-1185">Reference proteome</keyword>
<dbReference type="HOGENOM" id="CLU_006300_0_0_1"/>
<accession>R0I8S6</accession>
<evidence type="ECO:0000313" key="4">
    <source>
        <dbReference type="EMBL" id="EOA81801.1"/>
    </source>
</evidence>
<reference evidence="4 5" key="1">
    <citation type="journal article" date="2012" name="PLoS Pathog.">
        <title>Diverse lifestyles and strategies of plant pathogenesis encoded in the genomes of eighteen Dothideomycetes fungi.</title>
        <authorList>
            <person name="Ohm R.A."/>
            <person name="Feau N."/>
            <person name="Henrissat B."/>
            <person name="Schoch C.L."/>
            <person name="Horwitz B.A."/>
            <person name="Barry K.W."/>
            <person name="Condon B.J."/>
            <person name="Copeland A.C."/>
            <person name="Dhillon B."/>
            <person name="Glaser F."/>
            <person name="Hesse C.N."/>
            <person name="Kosti I."/>
            <person name="LaButti K."/>
            <person name="Lindquist E.A."/>
            <person name="Lucas S."/>
            <person name="Salamov A.A."/>
            <person name="Bradshaw R.E."/>
            <person name="Ciuffetti L."/>
            <person name="Hamelin R.C."/>
            <person name="Kema G.H.J."/>
            <person name="Lawrence C."/>
            <person name="Scott J.A."/>
            <person name="Spatafora J.W."/>
            <person name="Turgeon B.G."/>
            <person name="de Wit P.J.G.M."/>
            <person name="Zhong S."/>
            <person name="Goodwin S.B."/>
            <person name="Grigoriev I.V."/>
        </authorList>
    </citation>
    <scope>NUCLEOTIDE SEQUENCE [LARGE SCALE GENOMIC DNA]</scope>
    <source>
        <strain evidence="5">28A</strain>
    </source>
</reference>
<evidence type="ECO:0000259" key="2">
    <source>
        <dbReference type="Pfam" id="PF10304"/>
    </source>
</evidence>
<dbReference type="AlphaFoldDB" id="R0I8S6"/>
<dbReference type="OrthoDB" id="39591at2759"/>